<dbReference type="PANTHER" id="PTHR46832">
    <property type="entry name" value="5'-METHYLTHIOADENOSINE/S-ADENOSYLHOMOCYSTEINE NUCLEOSIDASE"/>
    <property type="match status" value="1"/>
</dbReference>
<dbReference type="GeneID" id="92932153"/>
<dbReference type="GO" id="GO:0019284">
    <property type="term" value="P:L-methionine salvage from S-adenosylmethionine"/>
    <property type="evidence" value="ECO:0007669"/>
    <property type="project" value="TreeGrafter"/>
</dbReference>
<dbReference type="GO" id="GO:0008782">
    <property type="term" value="F:adenosylhomocysteine nucleosidase activity"/>
    <property type="evidence" value="ECO:0007669"/>
    <property type="project" value="TreeGrafter"/>
</dbReference>
<dbReference type="Gene3D" id="3.40.50.1580">
    <property type="entry name" value="Nucleoside phosphorylase domain"/>
    <property type="match status" value="1"/>
</dbReference>
<name>A0A1E7YJZ0_9PROT</name>
<gene>
    <name evidence="2" type="ORF">BAE27_12980</name>
</gene>
<dbReference type="InterPro" id="IPR035994">
    <property type="entry name" value="Nucleoside_phosphorylase_sf"/>
</dbReference>
<reference evidence="2 3" key="1">
    <citation type="submission" date="2016-06" db="EMBL/GenBank/DDBJ databases">
        <title>Gene turnover analysis identifies the evolutionary adaptation of the extremophile Acidithiobacillus caldus.</title>
        <authorList>
            <person name="Zhang X."/>
        </authorList>
    </citation>
    <scope>NUCLEOTIDE SEQUENCE [LARGE SCALE GENOMIC DNA]</scope>
    <source>
        <strain evidence="2 3">DX</strain>
    </source>
</reference>
<protein>
    <submittedName>
        <fullName evidence="2">5'-methylthioadenosine nucleosidase</fullName>
    </submittedName>
</protein>
<accession>A0A1E7YJZ0</accession>
<dbReference type="Pfam" id="PF01048">
    <property type="entry name" value="PNP_UDP_1"/>
    <property type="match status" value="1"/>
</dbReference>
<dbReference type="CDD" id="cd17768">
    <property type="entry name" value="adenosylhopane_nucleosidase_HpnG-like"/>
    <property type="match status" value="1"/>
</dbReference>
<comment type="caution">
    <text evidence="2">The sequence shown here is derived from an EMBL/GenBank/DDBJ whole genome shotgun (WGS) entry which is preliminary data.</text>
</comment>
<dbReference type="Proteomes" id="UP000175616">
    <property type="component" value="Unassembled WGS sequence"/>
</dbReference>
<proteinExistence type="predicted"/>
<dbReference type="GO" id="GO:0005829">
    <property type="term" value="C:cytosol"/>
    <property type="evidence" value="ECO:0007669"/>
    <property type="project" value="TreeGrafter"/>
</dbReference>
<evidence type="ECO:0000313" key="3">
    <source>
        <dbReference type="Proteomes" id="UP000175616"/>
    </source>
</evidence>
<dbReference type="GO" id="GO:0009116">
    <property type="term" value="P:nucleoside metabolic process"/>
    <property type="evidence" value="ECO:0007669"/>
    <property type="project" value="InterPro"/>
</dbReference>
<organism evidence="2 3">
    <name type="scientific">Acidithiobacillus caldus</name>
    <dbReference type="NCBI Taxonomy" id="33059"/>
    <lineage>
        <taxon>Bacteria</taxon>
        <taxon>Pseudomonadati</taxon>
        <taxon>Pseudomonadota</taxon>
        <taxon>Acidithiobacillia</taxon>
        <taxon>Acidithiobacillales</taxon>
        <taxon>Acidithiobacillaceae</taxon>
        <taxon>Acidithiobacillus</taxon>
    </lineage>
</organism>
<evidence type="ECO:0000259" key="1">
    <source>
        <dbReference type="Pfam" id="PF01048"/>
    </source>
</evidence>
<dbReference type="PANTHER" id="PTHR46832:SF1">
    <property type="entry name" value="5'-METHYLTHIOADENOSINE_S-ADENOSYLHOMOCYSTEINE NUCLEOSIDASE"/>
    <property type="match status" value="1"/>
</dbReference>
<dbReference type="SUPFAM" id="SSF53167">
    <property type="entry name" value="Purine and uridine phosphorylases"/>
    <property type="match status" value="1"/>
</dbReference>
<dbReference type="RefSeq" id="WP_004873206.1">
    <property type="nucleotide sequence ID" value="NZ_CP026328.2"/>
</dbReference>
<dbReference type="EMBL" id="LZYE01000356">
    <property type="protein sequence ID" value="OFC29856.1"/>
    <property type="molecule type" value="Genomic_DNA"/>
</dbReference>
<dbReference type="InterPro" id="IPR000845">
    <property type="entry name" value="Nucleoside_phosphorylase_d"/>
</dbReference>
<evidence type="ECO:0000313" key="2">
    <source>
        <dbReference type="EMBL" id="OFC29856.1"/>
    </source>
</evidence>
<dbReference type="OMA" id="CPFIILR"/>
<feature type="domain" description="Nucleoside phosphorylase" evidence="1">
    <location>
        <begin position="29"/>
        <end position="173"/>
    </location>
</feature>
<dbReference type="PATRIC" id="fig|33059.14.peg.849"/>
<dbReference type="GO" id="GO:0008930">
    <property type="term" value="F:methylthioadenosine nucleosidase activity"/>
    <property type="evidence" value="ECO:0007669"/>
    <property type="project" value="TreeGrafter"/>
</dbReference>
<dbReference type="AlphaFoldDB" id="A0A1E7YJZ0"/>
<sequence>MRLGIVTALFAEARSLGLKKPRPGQTHALGEHLLVRLSGMGPERAALAARQLLDDGAQALVSFGTAAALQPELRPGTLCLPHEVLWQEQRWAADESLRSRLLAKLPTQRRWQVCGRPLLTVGEACVEPQGKEALGRSHGAAALDMESGAVAAVATEAQRPWLAVRAILDPLQRRLPKAALGGVDAFGRLQPRVFLGLLSRRPQDLPVLMVLGRDLEAASTSLRRAAECLHAGLDA</sequence>